<dbReference type="SUPFAM" id="SSF53474">
    <property type="entry name" value="alpha/beta-Hydrolases"/>
    <property type="match status" value="1"/>
</dbReference>
<reference evidence="3" key="1">
    <citation type="journal article" date="2019" name="Int. J. Syst. Evol. Microbiol.">
        <title>The Global Catalogue of Microorganisms (GCM) 10K type strain sequencing project: providing services to taxonomists for standard genome sequencing and annotation.</title>
        <authorList>
            <consortium name="The Broad Institute Genomics Platform"/>
            <consortium name="The Broad Institute Genome Sequencing Center for Infectious Disease"/>
            <person name="Wu L."/>
            <person name="Ma J."/>
        </authorList>
    </citation>
    <scope>NUCLEOTIDE SEQUENCE [LARGE SCALE GENOMIC DNA]</scope>
    <source>
        <strain evidence="3">JCM 18304</strain>
    </source>
</reference>
<comment type="caution">
    <text evidence="2">The sequence shown here is derived from an EMBL/GenBank/DDBJ whole genome shotgun (WGS) entry which is preliminary data.</text>
</comment>
<organism evidence="2 3">
    <name type="scientific">Rugosimonospora acidiphila</name>
    <dbReference type="NCBI Taxonomy" id="556531"/>
    <lineage>
        <taxon>Bacteria</taxon>
        <taxon>Bacillati</taxon>
        <taxon>Actinomycetota</taxon>
        <taxon>Actinomycetes</taxon>
        <taxon>Micromonosporales</taxon>
        <taxon>Micromonosporaceae</taxon>
        <taxon>Rugosimonospora</taxon>
    </lineage>
</organism>
<feature type="domain" description="AB hydrolase-1" evidence="1">
    <location>
        <begin position="5"/>
        <end position="172"/>
    </location>
</feature>
<name>A0ABP9SL68_9ACTN</name>
<dbReference type="EMBL" id="BAABJQ010000027">
    <property type="protein sequence ID" value="GAA5196603.1"/>
    <property type="molecule type" value="Genomic_DNA"/>
</dbReference>
<dbReference type="RefSeq" id="WP_345636291.1">
    <property type="nucleotide sequence ID" value="NZ_BAABJQ010000027.1"/>
</dbReference>
<dbReference type="InterPro" id="IPR050471">
    <property type="entry name" value="AB_hydrolase"/>
</dbReference>
<protein>
    <recommendedName>
        <fullName evidence="1">AB hydrolase-1 domain-containing protein</fullName>
    </recommendedName>
</protein>
<evidence type="ECO:0000313" key="3">
    <source>
        <dbReference type="Proteomes" id="UP001501570"/>
    </source>
</evidence>
<keyword evidence="3" id="KW-1185">Reference proteome</keyword>
<dbReference type="PANTHER" id="PTHR43433:SF5">
    <property type="entry name" value="AB HYDROLASE-1 DOMAIN-CONTAINING PROTEIN"/>
    <property type="match status" value="1"/>
</dbReference>
<accession>A0ABP9SL68</accession>
<sequence>MATSLLDRLGLDRFSYCGVSLGGMVGMWLAAQAPSRVDRLALCCTSARFDSPDPWRQRADRVRREGSGAIAAQLVARWFTPPFVAGNPDAVRDFEDTLAGCTDEGYAACCEAIAAMDLRPVLPTVTAPTAVIAGAMDPATPPSHGKVIADAIPGARLHVVPDAAHLANVERPGPVTAILIEHLVAKGIPDNVL</sequence>
<dbReference type="Pfam" id="PF00561">
    <property type="entry name" value="Abhydrolase_1"/>
    <property type="match status" value="1"/>
</dbReference>
<evidence type="ECO:0000313" key="2">
    <source>
        <dbReference type="EMBL" id="GAA5196603.1"/>
    </source>
</evidence>
<dbReference type="Gene3D" id="3.40.50.1820">
    <property type="entry name" value="alpha/beta hydrolase"/>
    <property type="match status" value="1"/>
</dbReference>
<dbReference type="InterPro" id="IPR029058">
    <property type="entry name" value="AB_hydrolase_fold"/>
</dbReference>
<gene>
    <name evidence="2" type="ORF">GCM10023322_65920</name>
</gene>
<dbReference type="PANTHER" id="PTHR43433">
    <property type="entry name" value="HYDROLASE, ALPHA/BETA FOLD FAMILY PROTEIN"/>
    <property type="match status" value="1"/>
</dbReference>
<proteinExistence type="predicted"/>
<evidence type="ECO:0000259" key="1">
    <source>
        <dbReference type="Pfam" id="PF00561"/>
    </source>
</evidence>
<dbReference type="InterPro" id="IPR000073">
    <property type="entry name" value="AB_hydrolase_1"/>
</dbReference>
<dbReference type="Proteomes" id="UP001501570">
    <property type="component" value="Unassembled WGS sequence"/>
</dbReference>